<comment type="caution">
    <text evidence="2">The sequence shown here is derived from an EMBL/GenBank/DDBJ whole genome shotgun (WGS) entry which is preliminary data.</text>
</comment>
<keyword evidence="3" id="KW-1185">Reference proteome</keyword>
<dbReference type="AlphaFoldDB" id="W9G301"/>
<dbReference type="EMBL" id="AWSA01000045">
    <property type="protein sequence ID" value="EWT00380.1"/>
    <property type="molecule type" value="Genomic_DNA"/>
</dbReference>
<accession>W9G301</accession>
<dbReference type="Proteomes" id="UP000019489">
    <property type="component" value="Unassembled WGS sequence"/>
</dbReference>
<organism evidence="2 3">
    <name type="scientific">Intrasporangium oryzae NRRL B-24470</name>
    <dbReference type="NCBI Taxonomy" id="1386089"/>
    <lineage>
        <taxon>Bacteria</taxon>
        <taxon>Bacillati</taxon>
        <taxon>Actinomycetota</taxon>
        <taxon>Actinomycetes</taxon>
        <taxon>Micrococcales</taxon>
        <taxon>Intrasporangiaceae</taxon>
        <taxon>Intrasporangium</taxon>
    </lineage>
</organism>
<name>W9G301_9MICO</name>
<gene>
    <name evidence="2" type="ORF">N865_16075</name>
</gene>
<evidence type="ECO:0000313" key="2">
    <source>
        <dbReference type="EMBL" id="EWT00380.1"/>
    </source>
</evidence>
<feature type="region of interest" description="Disordered" evidence="1">
    <location>
        <begin position="1"/>
        <end position="42"/>
    </location>
</feature>
<evidence type="ECO:0000313" key="3">
    <source>
        <dbReference type="Proteomes" id="UP000019489"/>
    </source>
</evidence>
<evidence type="ECO:0000256" key="1">
    <source>
        <dbReference type="SAM" id="MobiDB-lite"/>
    </source>
</evidence>
<proteinExistence type="predicted"/>
<sequence>MGHRAGPSEFARAVGTPVPTDSMTARISSRGTGRVRGSAGDPRLVDAPGGLDLYVLLVVEQVLQAPGMSVAQQAGAAVQGPVCRAERVA</sequence>
<feature type="compositionally biased region" description="Polar residues" evidence="1">
    <location>
        <begin position="19"/>
        <end position="31"/>
    </location>
</feature>
<reference evidence="2 3" key="1">
    <citation type="submission" date="2013-08" db="EMBL/GenBank/DDBJ databases">
        <title>Intrasporangium oryzae NRRL B-24470.</title>
        <authorList>
            <person name="Liu H."/>
            <person name="Wang G."/>
        </authorList>
    </citation>
    <scope>NUCLEOTIDE SEQUENCE [LARGE SCALE GENOMIC DNA]</scope>
    <source>
        <strain evidence="2 3">NRRL B-24470</strain>
    </source>
</reference>
<protein>
    <submittedName>
        <fullName evidence="2">Uncharacterized protein</fullName>
    </submittedName>
</protein>